<evidence type="ECO:0000256" key="9">
    <source>
        <dbReference type="ARBA" id="ARBA00022679"/>
    </source>
</evidence>
<evidence type="ECO:0000256" key="16">
    <source>
        <dbReference type="ARBA" id="ARBA00023014"/>
    </source>
</evidence>
<dbReference type="EMBL" id="ARZX01000001">
    <property type="protein sequence ID" value="EWH15100.1"/>
    <property type="molecule type" value="Genomic_DNA"/>
</dbReference>
<keyword evidence="7" id="KW-0963">Cytoplasm</keyword>
<dbReference type="InterPro" id="IPR050482">
    <property type="entry name" value="Sensor_HK_TwoCompSys"/>
</dbReference>
<evidence type="ECO:0000256" key="11">
    <source>
        <dbReference type="ARBA" id="ARBA00022741"/>
    </source>
</evidence>
<dbReference type="InterPro" id="IPR004358">
    <property type="entry name" value="Sig_transdc_His_kin-like_C"/>
</dbReference>
<evidence type="ECO:0000256" key="10">
    <source>
        <dbReference type="ARBA" id="ARBA00022723"/>
    </source>
</evidence>
<evidence type="ECO:0000256" key="7">
    <source>
        <dbReference type="ARBA" id="ARBA00022490"/>
    </source>
</evidence>
<keyword evidence="11" id="KW-0547">Nucleotide-binding</keyword>
<evidence type="ECO:0000256" key="12">
    <source>
        <dbReference type="ARBA" id="ARBA00022777"/>
    </source>
</evidence>
<keyword evidence="16" id="KW-0411">Iron-sulfur</keyword>
<dbReference type="SUPFAM" id="SSF48452">
    <property type="entry name" value="TPR-like"/>
    <property type="match status" value="1"/>
</dbReference>
<keyword evidence="15" id="KW-0902">Two-component regulatory system</keyword>
<comment type="caution">
    <text evidence="23">The sequence shown here is derived from an EMBL/GenBank/DDBJ whole genome shotgun (WGS) entry which is preliminary data.</text>
</comment>
<evidence type="ECO:0000256" key="1">
    <source>
        <dbReference type="ARBA" id="ARBA00000085"/>
    </source>
</evidence>
<accession>A0ABN0RT25</accession>
<protein>
    <recommendedName>
        <fullName evidence="5">Oxygen sensor histidine kinase NreB</fullName>
        <ecNumber evidence="4">2.7.13.3</ecNumber>
    </recommendedName>
    <alternativeName>
        <fullName evidence="18">Nitrogen regulation protein B</fullName>
    </alternativeName>
</protein>
<evidence type="ECO:0000256" key="18">
    <source>
        <dbReference type="ARBA" id="ARBA00030800"/>
    </source>
</evidence>
<name>A0ABN0RT25_9FLAO</name>
<keyword evidence="20" id="KW-0175">Coiled coil</keyword>
<dbReference type="PRINTS" id="PR00344">
    <property type="entry name" value="BCTRLSENSOR"/>
</dbReference>
<proteinExistence type="predicted"/>
<dbReference type="Gene3D" id="3.30.565.10">
    <property type="entry name" value="Histidine kinase-like ATPase, C-terminal domain"/>
    <property type="match status" value="1"/>
</dbReference>
<keyword evidence="21" id="KW-0812">Transmembrane</keyword>
<dbReference type="GO" id="GO:0016301">
    <property type="term" value="F:kinase activity"/>
    <property type="evidence" value="ECO:0007669"/>
    <property type="project" value="UniProtKB-KW"/>
</dbReference>
<sequence>MTTTKSTYHLQEHIKFKHILVFLLIGVFQFANAQEADSIKKEEDDTPFFSFSWSQIELDETLQPYYKALKKAEFGAQRFSIFDQLIEKHAYKANTDSVLHYGNLYVQELGNWDKPEKEKKYLFAKAYYFMSLGSSLNGLVDKSIEWNIKGLQEAEAINDSEYMYLHNVSLAKNYIAQNSIDKAISLLKESISAYGKQQPATTNKALMQLGNAYSQKKEYDKAKEYYNSSLELSKQLKDLEMELDVRLELAKLIEINNDYPTALQQYAQISNQAKANEYNAIYYKGALLVAKLYYKQEYYDIANIGLTTAYINAIDHENLEFQKQILTIQAKSYYKQESYKNAYAIMTQLFSVLNQIKAKQQREIIKELEIQYETIKKEQAISDLKEDQIKQQAELDRQKTIKAAFLIGFLVILIPVIALLYTYYQKMQAQSELAKKNEEINSQKVAALKQEQELKLIKAAIEGQDEERKRIAQELHDSIGGNLAGIKLQLASVKEKTQTLNTISGQLDETYQLVRDISHTLIPKKFRQDDFTQLIKEYTKSITSTGKLNVEFHPHPEDKINTLNEIVKMELFKIIQELMTNTLKHAKASTTDIHLNYFEDSITLLFEDNGKGFDTSKNGEGIGFKNIKSRIEKLNGTLHVDSAINRGTVVSIEIPIKNTTNDNI</sequence>
<keyword evidence="24" id="KW-1185">Reference proteome</keyword>
<dbReference type="InterPro" id="IPR005467">
    <property type="entry name" value="His_kinase_dom"/>
</dbReference>
<dbReference type="InterPro" id="IPR011712">
    <property type="entry name" value="Sig_transdc_His_kin_sub3_dim/P"/>
</dbReference>
<dbReference type="SMART" id="SM00387">
    <property type="entry name" value="HATPase_c"/>
    <property type="match status" value="1"/>
</dbReference>
<dbReference type="CDD" id="cd16917">
    <property type="entry name" value="HATPase_UhpB-NarQ-NarX-like"/>
    <property type="match status" value="1"/>
</dbReference>
<comment type="cofactor">
    <cofactor evidence="2">
        <name>[4Fe-4S] cluster</name>
        <dbReference type="ChEBI" id="CHEBI:49883"/>
    </cofactor>
</comment>
<dbReference type="Pfam" id="PF00515">
    <property type="entry name" value="TPR_1"/>
    <property type="match status" value="1"/>
</dbReference>
<dbReference type="PROSITE" id="PS50005">
    <property type="entry name" value="TPR"/>
    <property type="match status" value="1"/>
</dbReference>
<keyword evidence="21" id="KW-1133">Transmembrane helix</keyword>
<evidence type="ECO:0000256" key="4">
    <source>
        <dbReference type="ARBA" id="ARBA00012438"/>
    </source>
</evidence>
<evidence type="ECO:0000256" key="19">
    <source>
        <dbReference type="PROSITE-ProRule" id="PRU00339"/>
    </source>
</evidence>
<feature type="transmembrane region" description="Helical" evidence="21">
    <location>
        <begin position="403"/>
        <end position="424"/>
    </location>
</feature>
<evidence type="ECO:0000256" key="21">
    <source>
        <dbReference type="SAM" id="Phobius"/>
    </source>
</evidence>
<evidence type="ECO:0000256" key="5">
    <source>
        <dbReference type="ARBA" id="ARBA00017322"/>
    </source>
</evidence>
<dbReference type="Gene3D" id="1.25.40.10">
    <property type="entry name" value="Tetratricopeptide repeat domain"/>
    <property type="match status" value="1"/>
</dbReference>
<evidence type="ECO:0000313" key="24">
    <source>
        <dbReference type="Proteomes" id="UP000019275"/>
    </source>
</evidence>
<evidence type="ECO:0000313" key="23">
    <source>
        <dbReference type="EMBL" id="EWH15100.1"/>
    </source>
</evidence>
<dbReference type="SMART" id="SM00028">
    <property type="entry name" value="TPR"/>
    <property type="match status" value="1"/>
</dbReference>
<comment type="function">
    <text evidence="17">Member of the two-component regulatory system NreB/NreC involved in the control of dissimilatory nitrate/nitrite reduction in response to oxygen. NreB functions as a direct oxygen sensor histidine kinase which is autophosphorylated, in the absence of oxygen, probably at the conserved histidine residue, and transfers its phosphate group probably to a conserved aspartate residue of NreC. NreB/NreC activates the expression of the nitrate (narGHJI) and nitrite (nir) reductase operons, as well as the putative nitrate transporter gene narT.</text>
</comment>
<dbReference type="PANTHER" id="PTHR24421:SF10">
    <property type="entry name" value="NITRATE_NITRITE SENSOR PROTEIN NARQ"/>
    <property type="match status" value="1"/>
</dbReference>
<keyword evidence="9" id="KW-0808">Transferase</keyword>
<dbReference type="RefSeq" id="WP_034642979.1">
    <property type="nucleotide sequence ID" value="NZ_ARZX01000001.1"/>
</dbReference>
<dbReference type="InterPro" id="IPR019734">
    <property type="entry name" value="TPR_rpt"/>
</dbReference>
<evidence type="ECO:0000256" key="3">
    <source>
        <dbReference type="ARBA" id="ARBA00004496"/>
    </source>
</evidence>
<evidence type="ECO:0000256" key="20">
    <source>
        <dbReference type="SAM" id="Coils"/>
    </source>
</evidence>
<keyword evidence="12 23" id="KW-0418">Kinase</keyword>
<dbReference type="InterPro" id="IPR011990">
    <property type="entry name" value="TPR-like_helical_dom_sf"/>
</dbReference>
<dbReference type="SUPFAM" id="SSF55874">
    <property type="entry name" value="ATPase domain of HSP90 chaperone/DNA topoisomerase II/histidine kinase"/>
    <property type="match status" value="1"/>
</dbReference>
<dbReference type="InterPro" id="IPR003594">
    <property type="entry name" value="HATPase_dom"/>
</dbReference>
<keyword evidence="8" id="KW-0597">Phosphoprotein</keyword>
<feature type="repeat" description="TPR" evidence="19">
    <location>
        <begin position="203"/>
        <end position="236"/>
    </location>
</feature>
<dbReference type="Gene3D" id="1.20.5.1930">
    <property type="match status" value="1"/>
</dbReference>
<dbReference type="Pfam" id="PF07730">
    <property type="entry name" value="HisKA_3"/>
    <property type="match status" value="1"/>
</dbReference>
<dbReference type="EC" id="2.7.13.3" evidence="4"/>
<keyword evidence="14" id="KW-0408">Iron</keyword>
<dbReference type="PROSITE" id="PS50109">
    <property type="entry name" value="HIS_KIN"/>
    <property type="match status" value="1"/>
</dbReference>
<feature type="coiled-coil region" evidence="20">
    <location>
        <begin position="426"/>
        <end position="453"/>
    </location>
</feature>
<reference evidence="23 24" key="1">
    <citation type="journal article" date="2014" name="Genome Announc.">
        <title>Draft Genome Sequence of the Carrageenan-Degrading Bacterium Cellulophaga sp. Strain KL-A, Isolated from Decaying Marine Algae.</title>
        <authorList>
            <person name="Shan D."/>
            <person name="Ying J."/>
            <person name="Li X."/>
            <person name="Gao Z."/>
            <person name="Wei G."/>
            <person name="Shao Z."/>
        </authorList>
    </citation>
    <scope>NUCLEOTIDE SEQUENCE [LARGE SCALE GENOMIC DNA]</scope>
    <source>
        <strain evidence="23 24">KL-A</strain>
    </source>
</reference>
<dbReference type="InterPro" id="IPR036890">
    <property type="entry name" value="HATPase_C_sf"/>
</dbReference>
<comment type="subcellular location">
    <subcellularLocation>
        <location evidence="3">Cytoplasm</location>
    </subcellularLocation>
</comment>
<organism evidence="23 24">
    <name type="scientific">Cellulophaga geojensis KL-A</name>
    <dbReference type="NCBI Taxonomy" id="1328323"/>
    <lineage>
        <taxon>Bacteria</taxon>
        <taxon>Pseudomonadati</taxon>
        <taxon>Bacteroidota</taxon>
        <taxon>Flavobacteriia</taxon>
        <taxon>Flavobacteriales</taxon>
        <taxon>Flavobacteriaceae</taxon>
        <taxon>Cellulophaga</taxon>
    </lineage>
</organism>
<evidence type="ECO:0000256" key="6">
    <source>
        <dbReference type="ARBA" id="ARBA00022485"/>
    </source>
</evidence>
<evidence type="ECO:0000256" key="13">
    <source>
        <dbReference type="ARBA" id="ARBA00022840"/>
    </source>
</evidence>
<keyword evidence="19" id="KW-0802">TPR repeat</keyword>
<evidence type="ECO:0000256" key="17">
    <source>
        <dbReference type="ARBA" id="ARBA00024827"/>
    </source>
</evidence>
<dbReference type="Proteomes" id="UP000019275">
    <property type="component" value="Unassembled WGS sequence"/>
</dbReference>
<evidence type="ECO:0000256" key="14">
    <source>
        <dbReference type="ARBA" id="ARBA00023004"/>
    </source>
</evidence>
<gene>
    <name evidence="23" type="ORF">KLA_01035</name>
</gene>
<evidence type="ECO:0000256" key="8">
    <source>
        <dbReference type="ARBA" id="ARBA00022553"/>
    </source>
</evidence>
<keyword evidence="13" id="KW-0067">ATP-binding</keyword>
<comment type="catalytic activity">
    <reaction evidence="1">
        <text>ATP + protein L-histidine = ADP + protein N-phospho-L-histidine.</text>
        <dbReference type="EC" id="2.7.13.3"/>
    </reaction>
</comment>
<evidence type="ECO:0000259" key="22">
    <source>
        <dbReference type="PROSITE" id="PS50109"/>
    </source>
</evidence>
<evidence type="ECO:0000256" key="15">
    <source>
        <dbReference type="ARBA" id="ARBA00023012"/>
    </source>
</evidence>
<feature type="domain" description="Histidine kinase" evidence="22">
    <location>
        <begin position="470"/>
        <end position="658"/>
    </location>
</feature>
<evidence type="ECO:0000256" key="2">
    <source>
        <dbReference type="ARBA" id="ARBA00001966"/>
    </source>
</evidence>
<keyword evidence="10" id="KW-0479">Metal-binding</keyword>
<dbReference type="Pfam" id="PF02518">
    <property type="entry name" value="HATPase_c"/>
    <property type="match status" value="1"/>
</dbReference>
<keyword evidence="6" id="KW-0004">4Fe-4S</keyword>
<dbReference type="PANTHER" id="PTHR24421">
    <property type="entry name" value="NITRATE/NITRITE SENSOR PROTEIN NARX-RELATED"/>
    <property type="match status" value="1"/>
</dbReference>
<keyword evidence="21" id="KW-0472">Membrane</keyword>